<evidence type="ECO:0000256" key="8">
    <source>
        <dbReference type="ARBA" id="ARBA00048679"/>
    </source>
</evidence>
<reference evidence="14 15" key="1">
    <citation type="submission" date="2018-12" db="EMBL/GenBank/DDBJ databases">
        <authorList>
            <consortium name="Pathogen Informatics"/>
        </authorList>
    </citation>
    <scope>NUCLEOTIDE SEQUENCE [LARGE SCALE GENOMIC DNA]</scope>
    <source>
        <strain evidence="14 15">NCTC10741</strain>
    </source>
</reference>
<dbReference type="PANTHER" id="PTHR43289:SF6">
    <property type="entry name" value="SERINE_THREONINE-PROTEIN KINASE NEKL-3"/>
    <property type="match status" value="1"/>
</dbReference>
<gene>
    <name evidence="14" type="primary">pknF_4</name>
    <name evidence="14" type="ORF">NCTC10741_01242</name>
</gene>
<feature type="transmembrane region" description="Helical" evidence="11">
    <location>
        <begin position="379"/>
        <end position="400"/>
    </location>
</feature>
<evidence type="ECO:0000256" key="9">
    <source>
        <dbReference type="PROSITE-ProRule" id="PRU10141"/>
    </source>
</evidence>
<keyword evidence="2" id="KW-0723">Serine/threonine-protein kinase</keyword>
<evidence type="ECO:0000259" key="13">
    <source>
        <dbReference type="PROSITE" id="PS50983"/>
    </source>
</evidence>
<dbReference type="PROSITE" id="PS00107">
    <property type="entry name" value="PROTEIN_KINASE_ATP"/>
    <property type="match status" value="1"/>
</dbReference>
<evidence type="ECO:0000256" key="11">
    <source>
        <dbReference type="SAM" id="Phobius"/>
    </source>
</evidence>
<dbReference type="Pfam" id="PF01497">
    <property type="entry name" value="Peripla_BP_2"/>
    <property type="match status" value="1"/>
</dbReference>
<dbReference type="GO" id="GO:0005524">
    <property type="term" value="F:ATP binding"/>
    <property type="evidence" value="ECO:0007669"/>
    <property type="project" value="UniProtKB-UniRule"/>
</dbReference>
<dbReference type="AlphaFoldDB" id="A0A3P8KPT5"/>
<dbReference type="PROSITE" id="PS50011">
    <property type="entry name" value="PROTEIN_KINASE_DOM"/>
    <property type="match status" value="1"/>
</dbReference>
<dbReference type="SUPFAM" id="SSF56112">
    <property type="entry name" value="Protein kinase-like (PK-like)"/>
    <property type="match status" value="1"/>
</dbReference>
<comment type="catalytic activity">
    <reaction evidence="8">
        <text>L-seryl-[protein] + ATP = O-phospho-L-seryl-[protein] + ADP + H(+)</text>
        <dbReference type="Rhea" id="RHEA:17989"/>
        <dbReference type="Rhea" id="RHEA-COMP:9863"/>
        <dbReference type="Rhea" id="RHEA-COMP:11604"/>
        <dbReference type="ChEBI" id="CHEBI:15378"/>
        <dbReference type="ChEBI" id="CHEBI:29999"/>
        <dbReference type="ChEBI" id="CHEBI:30616"/>
        <dbReference type="ChEBI" id="CHEBI:83421"/>
        <dbReference type="ChEBI" id="CHEBI:456216"/>
        <dbReference type="EC" id="2.7.11.1"/>
    </reaction>
</comment>
<evidence type="ECO:0000256" key="6">
    <source>
        <dbReference type="ARBA" id="ARBA00022840"/>
    </source>
</evidence>
<dbReference type="SUPFAM" id="SSF53807">
    <property type="entry name" value="Helical backbone' metal receptor"/>
    <property type="match status" value="1"/>
</dbReference>
<evidence type="ECO:0000256" key="10">
    <source>
        <dbReference type="SAM" id="MobiDB-lite"/>
    </source>
</evidence>
<dbReference type="GO" id="GO:0004674">
    <property type="term" value="F:protein serine/threonine kinase activity"/>
    <property type="evidence" value="ECO:0007669"/>
    <property type="project" value="UniProtKB-KW"/>
</dbReference>
<dbReference type="Proteomes" id="UP000271626">
    <property type="component" value="Chromosome"/>
</dbReference>
<dbReference type="GO" id="GO:0106310">
    <property type="term" value="F:protein serine kinase activity"/>
    <property type="evidence" value="ECO:0007669"/>
    <property type="project" value="RHEA"/>
</dbReference>
<evidence type="ECO:0000313" key="15">
    <source>
        <dbReference type="Proteomes" id="UP000271626"/>
    </source>
</evidence>
<feature type="compositionally biased region" description="Low complexity" evidence="10">
    <location>
        <begin position="321"/>
        <end position="338"/>
    </location>
</feature>
<protein>
    <recommendedName>
        <fullName evidence="1">non-specific serine/threonine protein kinase</fullName>
        <ecNumber evidence="1">2.7.11.1</ecNumber>
    </recommendedName>
</protein>
<comment type="catalytic activity">
    <reaction evidence="7">
        <text>L-threonyl-[protein] + ATP = O-phospho-L-threonyl-[protein] + ADP + H(+)</text>
        <dbReference type="Rhea" id="RHEA:46608"/>
        <dbReference type="Rhea" id="RHEA-COMP:11060"/>
        <dbReference type="Rhea" id="RHEA-COMP:11605"/>
        <dbReference type="ChEBI" id="CHEBI:15378"/>
        <dbReference type="ChEBI" id="CHEBI:30013"/>
        <dbReference type="ChEBI" id="CHEBI:30616"/>
        <dbReference type="ChEBI" id="CHEBI:61977"/>
        <dbReference type="ChEBI" id="CHEBI:456216"/>
        <dbReference type="EC" id="2.7.11.1"/>
    </reaction>
</comment>
<feature type="domain" description="Fe/B12 periplasmic-binding" evidence="13">
    <location>
        <begin position="435"/>
        <end position="697"/>
    </location>
</feature>
<dbReference type="InterPro" id="IPR017441">
    <property type="entry name" value="Protein_kinase_ATP_BS"/>
</dbReference>
<feature type="region of interest" description="Disordered" evidence="10">
    <location>
        <begin position="285"/>
        <end position="371"/>
    </location>
</feature>
<dbReference type="InterPro" id="IPR011009">
    <property type="entry name" value="Kinase-like_dom_sf"/>
</dbReference>
<proteinExistence type="predicted"/>
<keyword evidence="11" id="KW-0812">Transmembrane</keyword>
<dbReference type="PROSITE" id="PS00108">
    <property type="entry name" value="PROTEIN_KINASE_ST"/>
    <property type="match status" value="1"/>
</dbReference>
<sequence length="698" mass="71597">MFVASEPGESIAGYVIESVLGTGGMGTVYRVRHRTLPRSVALKVLQTQLSADPSVRARFDREADLIAGLKHPHIVDVYDRGESDGHLWIAMELVEGGNLASTVQREGPFSLDRTVSVVEQVADALDYAHQHGILHRDVKPANFLVDRGRRGEQVKLADFGIGAAQTEVGQNTQAGTVVGTLAYTAPEALLGHAVDHRADVYSLACATVVLLTGAPPFTTTISGQLMLAHISQNPPSVRLKRPDLSPEIDHVLGRAMAKNPADRFGTAGEFADALAAAARRMSGAAGIAPPTAPQGVNWQGTPSNPALATGFNQPGPPSPAPGAHGLPPGAPTGLLGPVGPTGPRGPGGPATPGGPMGPSSPSMPVHGGAGTTPKNRTKLLIGGAAALVVILAVVLAVVILRGGGGDDGRPALDAWTARTVTDVNGSTELTDRPQRIVALGAGDAELVAALGFEVVAGANGPKSELPSWVPALSSVPTAGTSTNPDKSVIEKAGPDLILDTDPDAADKVKDLKSLAGGRAIAVPDEGRAGWTWQQQLAFIAAALGAKDRAEAVKKTYEGRITALRSAHPEFAGKKVDIVHYDGKATKLAGGTANALQLLGQIGFATQTPVDGTGSWLPLSSNDLYKAVNSSSVDRTVVARTDPAGGNGGFDGVPSSLTYGVPIIIVDKTNGVDALLYGGPLAIDTIEQSVVPALVKGIK</sequence>
<evidence type="ECO:0000256" key="4">
    <source>
        <dbReference type="ARBA" id="ARBA00022741"/>
    </source>
</evidence>
<dbReference type="InterPro" id="IPR008271">
    <property type="entry name" value="Ser/Thr_kinase_AS"/>
</dbReference>
<dbReference type="EMBL" id="LR131273">
    <property type="protein sequence ID" value="VDR38127.1"/>
    <property type="molecule type" value="Genomic_DNA"/>
</dbReference>
<evidence type="ECO:0000256" key="5">
    <source>
        <dbReference type="ARBA" id="ARBA00022777"/>
    </source>
</evidence>
<dbReference type="Gene3D" id="1.10.510.10">
    <property type="entry name" value="Transferase(Phosphotransferase) domain 1"/>
    <property type="match status" value="1"/>
</dbReference>
<feature type="compositionally biased region" description="Polar residues" evidence="10">
    <location>
        <begin position="294"/>
        <end position="312"/>
    </location>
</feature>
<evidence type="ECO:0000259" key="12">
    <source>
        <dbReference type="PROSITE" id="PS50011"/>
    </source>
</evidence>
<evidence type="ECO:0000313" key="14">
    <source>
        <dbReference type="EMBL" id="VDR38127.1"/>
    </source>
</evidence>
<dbReference type="FunFam" id="3.30.200.20:FF:000035">
    <property type="entry name" value="Serine/threonine protein kinase Stk1"/>
    <property type="match status" value="1"/>
</dbReference>
<keyword evidence="5 14" id="KW-0418">Kinase</keyword>
<dbReference type="Pfam" id="PF00069">
    <property type="entry name" value="Pkinase"/>
    <property type="match status" value="1"/>
</dbReference>
<organism evidence="14 15">
    <name type="scientific">Tsukamurella paurometabola</name>
    <name type="common">Corynebacterium paurometabolum</name>
    <dbReference type="NCBI Taxonomy" id="2061"/>
    <lineage>
        <taxon>Bacteria</taxon>
        <taxon>Bacillati</taxon>
        <taxon>Actinomycetota</taxon>
        <taxon>Actinomycetes</taxon>
        <taxon>Mycobacteriales</taxon>
        <taxon>Tsukamurellaceae</taxon>
        <taxon>Tsukamurella</taxon>
    </lineage>
</organism>
<keyword evidence="3 14" id="KW-0808">Transferase</keyword>
<dbReference type="Gene3D" id="3.40.50.1980">
    <property type="entry name" value="Nitrogenase molybdenum iron protein domain"/>
    <property type="match status" value="2"/>
</dbReference>
<feature type="compositionally biased region" description="Gly residues" evidence="10">
    <location>
        <begin position="342"/>
        <end position="356"/>
    </location>
</feature>
<keyword evidence="11" id="KW-0472">Membrane</keyword>
<name>A0A3P8KPT5_TSUPA</name>
<feature type="compositionally biased region" description="Low complexity" evidence="10">
    <location>
        <begin position="357"/>
        <end position="366"/>
    </location>
</feature>
<evidence type="ECO:0000256" key="2">
    <source>
        <dbReference type="ARBA" id="ARBA00022527"/>
    </source>
</evidence>
<dbReference type="InterPro" id="IPR002491">
    <property type="entry name" value="ABC_transptr_periplasmic_BD"/>
</dbReference>
<dbReference type="PANTHER" id="PTHR43289">
    <property type="entry name" value="MITOGEN-ACTIVATED PROTEIN KINASE KINASE KINASE 20-RELATED"/>
    <property type="match status" value="1"/>
</dbReference>
<dbReference type="GO" id="GO:0045717">
    <property type="term" value="P:negative regulation of fatty acid biosynthetic process"/>
    <property type="evidence" value="ECO:0007669"/>
    <property type="project" value="UniProtKB-ARBA"/>
</dbReference>
<keyword evidence="11" id="KW-1133">Transmembrane helix</keyword>
<evidence type="ECO:0000256" key="1">
    <source>
        <dbReference type="ARBA" id="ARBA00012513"/>
    </source>
</evidence>
<evidence type="ECO:0000256" key="3">
    <source>
        <dbReference type="ARBA" id="ARBA00022679"/>
    </source>
</evidence>
<dbReference type="Gene3D" id="3.30.200.20">
    <property type="entry name" value="Phosphorylase Kinase, domain 1"/>
    <property type="match status" value="1"/>
</dbReference>
<keyword evidence="6 9" id="KW-0067">ATP-binding</keyword>
<evidence type="ECO:0000256" key="7">
    <source>
        <dbReference type="ARBA" id="ARBA00047899"/>
    </source>
</evidence>
<dbReference type="InterPro" id="IPR000719">
    <property type="entry name" value="Prot_kinase_dom"/>
</dbReference>
<dbReference type="EC" id="2.7.11.1" evidence="1"/>
<dbReference type="PROSITE" id="PS50983">
    <property type="entry name" value="FE_B12_PBP"/>
    <property type="match status" value="1"/>
</dbReference>
<keyword evidence="4 9" id="KW-0547">Nucleotide-binding</keyword>
<dbReference type="CDD" id="cd14014">
    <property type="entry name" value="STKc_PknB_like"/>
    <property type="match status" value="1"/>
</dbReference>
<feature type="domain" description="Protein kinase" evidence="12">
    <location>
        <begin position="14"/>
        <end position="275"/>
    </location>
</feature>
<dbReference type="SMART" id="SM00220">
    <property type="entry name" value="S_TKc"/>
    <property type="match status" value="1"/>
</dbReference>
<dbReference type="FunFam" id="1.10.510.10:FF:000021">
    <property type="entry name" value="Serine/threonine protein kinase"/>
    <property type="match status" value="1"/>
</dbReference>
<feature type="binding site" evidence="9">
    <location>
        <position position="43"/>
    </location>
    <ligand>
        <name>ATP</name>
        <dbReference type="ChEBI" id="CHEBI:30616"/>
    </ligand>
</feature>
<accession>A0A3P8KPT5</accession>